<dbReference type="Pfam" id="PF04239">
    <property type="entry name" value="DUF421"/>
    <property type="match status" value="1"/>
</dbReference>
<comment type="similarity">
    <text evidence="2">Belongs to the UPF0702 family.</text>
</comment>
<feature type="transmembrane region" description="Helical" evidence="7">
    <location>
        <begin position="39"/>
        <end position="58"/>
    </location>
</feature>
<name>A0A0F9X3H4_9ZZZZ</name>
<dbReference type="PANTHER" id="PTHR34582:SF6">
    <property type="entry name" value="UPF0702 TRANSMEMBRANE PROTEIN YCAP"/>
    <property type="match status" value="1"/>
</dbReference>
<accession>A0A0F9X3H4</accession>
<evidence type="ECO:0000256" key="2">
    <source>
        <dbReference type="ARBA" id="ARBA00006448"/>
    </source>
</evidence>
<comment type="caution">
    <text evidence="10">The sequence shown here is derived from an EMBL/GenBank/DDBJ whole genome shotgun (WGS) entry which is preliminary data.</text>
</comment>
<dbReference type="PANTHER" id="PTHR34582">
    <property type="entry name" value="UPF0702 TRANSMEMBRANE PROTEIN YCAP"/>
    <property type="match status" value="1"/>
</dbReference>
<evidence type="ECO:0000256" key="1">
    <source>
        <dbReference type="ARBA" id="ARBA00004651"/>
    </source>
</evidence>
<comment type="subcellular location">
    <subcellularLocation>
        <location evidence="1">Cell membrane</location>
        <topology evidence="1">Multi-pass membrane protein</topology>
    </subcellularLocation>
</comment>
<evidence type="ECO:0000259" key="9">
    <source>
        <dbReference type="Pfam" id="PF20730"/>
    </source>
</evidence>
<dbReference type="InterPro" id="IPR023090">
    <property type="entry name" value="UPF0702_alpha/beta_dom_sf"/>
</dbReference>
<protein>
    <recommendedName>
        <fullName evidence="11">DUF421 domain-containing protein</fullName>
    </recommendedName>
</protein>
<feature type="transmembrane region" description="Helical" evidence="7">
    <location>
        <begin position="6"/>
        <end position="27"/>
    </location>
</feature>
<dbReference type="AlphaFoldDB" id="A0A0F9X3H4"/>
<keyword evidence="3" id="KW-1003">Cell membrane</keyword>
<evidence type="ECO:0000256" key="4">
    <source>
        <dbReference type="ARBA" id="ARBA00022692"/>
    </source>
</evidence>
<keyword evidence="4 7" id="KW-0812">Transmembrane</keyword>
<gene>
    <name evidence="10" type="ORF">LCGC14_0272480</name>
</gene>
<keyword evidence="5 7" id="KW-1133">Transmembrane helix</keyword>
<dbReference type="EMBL" id="LAZR01000152">
    <property type="protein sequence ID" value="KKN86053.1"/>
    <property type="molecule type" value="Genomic_DNA"/>
</dbReference>
<dbReference type="Pfam" id="PF20730">
    <property type="entry name" value="YetF_N"/>
    <property type="match status" value="1"/>
</dbReference>
<dbReference type="GO" id="GO:0005886">
    <property type="term" value="C:plasma membrane"/>
    <property type="evidence" value="ECO:0007669"/>
    <property type="project" value="UniProtKB-SubCell"/>
</dbReference>
<organism evidence="10">
    <name type="scientific">marine sediment metagenome</name>
    <dbReference type="NCBI Taxonomy" id="412755"/>
    <lineage>
        <taxon>unclassified sequences</taxon>
        <taxon>metagenomes</taxon>
        <taxon>ecological metagenomes</taxon>
    </lineage>
</organism>
<evidence type="ECO:0008006" key="11">
    <source>
        <dbReference type="Google" id="ProtNLM"/>
    </source>
</evidence>
<evidence type="ECO:0000256" key="6">
    <source>
        <dbReference type="ARBA" id="ARBA00023136"/>
    </source>
</evidence>
<dbReference type="InterPro" id="IPR007353">
    <property type="entry name" value="DUF421"/>
</dbReference>
<feature type="domain" description="YetF-like N-terminal transmembrane" evidence="9">
    <location>
        <begin position="18"/>
        <end position="82"/>
    </location>
</feature>
<evidence type="ECO:0000256" key="3">
    <source>
        <dbReference type="ARBA" id="ARBA00022475"/>
    </source>
</evidence>
<proteinExistence type="inferred from homology"/>
<evidence type="ECO:0000256" key="5">
    <source>
        <dbReference type="ARBA" id="ARBA00022989"/>
    </source>
</evidence>
<sequence>MFFDDWAGLVRVLVVGALAYTAMLVMLRVSGKRTLSKLNAFDLIVTVALGSTLATVLLSKDVPLVEGMLAFAVLIFAQYLITALSVRSSAVRGLVKSEPRLLFYQGKMLDDALRHERVTKNELLAVARSSGYADMAQVGAVILETDGSFNVLALTDTPANPTLKDVRGAPDSH</sequence>
<feature type="transmembrane region" description="Helical" evidence="7">
    <location>
        <begin position="64"/>
        <end position="86"/>
    </location>
</feature>
<keyword evidence="6 7" id="KW-0472">Membrane</keyword>
<reference evidence="10" key="1">
    <citation type="journal article" date="2015" name="Nature">
        <title>Complex archaea that bridge the gap between prokaryotes and eukaryotes.</title>
        <authorList>
            <person name="Spang A."/>
            <person name="Saw J.H."/>
            <person name="Jorgensen S.L."/>
            <person name="Zaremba-Niedzwiedzka K."/>
            <person name="Martijn J."/>
            <person name="Lind A.E."/>
            <person name="van Eijk R."/>
            <person name="Schleper C."/>
            <person name="Guy L."/>
            <person name="Ettema T.J."/>
        </authorList>
    </citation>
    <scope>NUCLEOTIDE SEQUENCE</scope>
</reference>
<evidence type="ECO:0000259" key="8">
    <source>
        <dbReference type="Pfam" id="PF04239"/>
    </source>
</evidence>
<evidence type="ECO:0000313" key="10">
    <source>
        <dbReference type="EMBL" id="KKN86053.1"/>
    </source>
</evidence>
<feature type="domain" description="YetF C-terminal" evidence="8">
    <location>
        <begin position="87"/>
        <end position="156"/>
    </location>
</feature>
<evidence type="ECO:0000256" key="7">
    <source>
        <dbReference type="SAM" id="Phobius"/>
    </source>
</evidence>
<dbReference type="Gene3D" id="3.30.240.20">
    <property type="entry name" value="bsu07140 like domains"/>
    <property type="match status" value="1"/>
</dbReference>
<dbReference type="InterPro" id="IPR048454">
    <property type="entry name" value="YetF_N"/>
</dbReference>